<keyword evidence="3 8" id="KW-1133">Transmembrane helix</keyword>
<evidence type="ECO:0000313" key="9">
    <source>
        <dbReference type="EMBL" id="MDD7966473.1"/>
    </source>
</evidence>
<keyword evidence="6" id="KW-0804">Transcription</keyword>
<dbReference type="Proteomes" id="UP001300763">
    <property type="component" value="Unassembled WGS sequence"/>
</dbReference>
<reference evidence="9 10" key="1">
    <citation type="submission" date="2023-02" db="EMBL/GenBank/DDBJ databases">
        <title>Genome sequencing required for Actinomycetospora new species description.</title>
        <authorList>
            <person name="Saimee Y."/>
            <person name="Duangmal K."/>
        </authorList>
    </citation>
    <scope>NUCLEOTIDE SEQUENCE [LARGE SCALE GENOMIC DNA]</scope>
    <source>
        <strain evidence="9 10">DW7H6</strain>
    </source>
</reference>
<keyword evidence="4" id="KW-0805">Transcription regulation</keyword>
<name>A0ABT5SUD1_9PSEU</name>
<gene>
    <name evidence="9" type="ORF">PGB27_14120</name>
</gene>
<dbReference type="PANTHER" id="PTHR37461">
    <property type="entry name" value="ANTI-SIGMA-K FACTOR RSKA"/>
    <property type="match status" value="1"/>
</dbReference>
<keyword evidence="5 8" id="KW-0472">Membrane</keyword>
<feature type="compositionally biased region" description="Pro residues" evidence="7">
    <location>
        <begin position="78"/>
        <end position="91"/>
    </location>
</feature>
<dbReference type="InterPro" id="IPR051474">
    <property type="entry name" value="Anti-sigma-K/W_factor"/>
</dbReference>
<keyword evidence="10" id="KW-1185">Reference proteome</keyword>
<evidence type="ECO:0000256" key="3">
    <source>
        <dbReference type="ARBA" id="ARBA00022989"/>
    </source>
</evidence>
<sequence>MSTCALRADAVGAAFSALEPEEDLALRAHLAHCAACRRTLAEATDVVAALGAAVPQLDPPPALRGRLLDTVRVERGPEPPTPTRVPHPPAAPRRSPALAMAGALLAAVALGLVMVLAGAVLATRSPTPDTSASTVDARADRVVADARSADPGVRATVLRGETGAPVAVLLDPGDPAAAVRLVALDLPATGTGRDYVVWATGLPGNAPEAVAVMDPDDGVTRPLGDVPGPAPGTPAPRGWAVSVEASGPVPPRPSTVVAVGLVAG</sequence>
<comment type="caution">
    <text evidence="9">The sequence shown here is derived from an EMBL/GenBank/DDBJ whole genome shotgun (WGS) entry which is preliminary data.</text>
</comment>
<comment type="subcellular location">
    <subcellularLocation>
        <location evidence="1">Membrane</location>
        <topology evidence="1">Single-pass membrane protein</topology>
    </subcellularLocation>
</comment>
<dbReference type="RefSeq" id="WP_274200986.1">
    <property type="nucleotide sequence ID" value="NZ_JAQZAO010000005.1"/>
</dbReference>
<dbReference type="EMBL" id="JAQZAO010000005">
    <property type="protein sequence ID" value="MDD7966473.1"/>
    <property type="molecule type" value="Genomic_DNA"/>
</dbReference>
<feature type="transmembrane region" description="Helical" evidence="8">
    <location>
        <begin position="97"/>
        <end position="121"/>
    </location>
</feature>
<protein>
    <submittedName>
        <fullName evidence="9">Anti-sigma factor</fullName>
    </submittedName>
</protein>
<proteinExistence type="predicted"/>
<keyword evidence="2 8" id="KW-0812">Transmembrane</keyword>
<evidence type="ECO:0000256" key="6">
    <source>
        <dbReference type="ARBA" id="ARBA00023163"/>
    </source>
</evidence>
<evidence type="ECO:0000256" key="7">
    <source>
        <dbReference type="SAM" id="MobiDB-lite"/>
    </source>
</evidence>
<dbReference type="InterPro" id="IPR041916">
    <property type="entry name" value="Anti_sigma_zinc_sf"/>
</dbReference>
<evidence type="ECO:0000256" key="4">
    <source>
        <dbReference type="ARBA" id="ARBA00023015"/>
    </source>
</evidence>
<organism evidence="9 10">
    <name type="scientific">Actinomycetospora lemnae</name>
    <dbReference type="NCBI Taxonomy" id="3019891"/>
    <lineage>
        <taxon>Bacteria</taxon>
        <taxon>Bacillati</taxon>
        <taxon>Actinomycetota</taxon>
        <taxon>Actinomycetes</taxon>
        <taxon>Pseudonocardiales</taxon>
        <taxon>Pseudonocardiaceae</taxon>
        <taxon>Actinomycetospora</taxon>
    </lineage>
</organism>
<evidence type="ECO:0000256" key="5">
    <source>
        <dbReference type="ARBA" id="ARBA00023136"/>
    </source>
</evidence>
<feature type="region of interest" description="Disordered" evidence="7">
    <location>
        <begin position="73"/>
        <end position="93"/>
    </location>
</feature>
<evidence type="ECO:0000256" key="1">
    <source>
        <dbReference type="ARBA" id="ARBA00004167"/>
    </source>
</evidence>
<evidence type="ECO:0000256" key="8">
    <source>
        <dbReference type="SAM" id="Phobius"/>
    </source>
</evidence>
<accession>A0ABT5SUD1</accession>
<dbReference type="Gene3D" id="1.10.10.1320">
    <property type="entry name" value="Anti-sigma factor, zinc-finger domain"/>
    <property type="match status" value="1"/>
</dbReference>
<dbReference type="PANTHER" id="PTHR37461:SF1">
    <property type="entry name" value="ANTI-SIGMA-K FACTOR RSKA"/>
    <property type="match status" value="1"/>
</dbReference>
<evidence type="ECO:0000313" key="10">
    <source>
        <dbReference type="Proteomes" id="UP001300763"/>
    </source>
</evidence>
<evidence type="ECO:0000256" key="2">
    <source>
        <dbReference type="ARBA" id="ARBA00022692"/>
    </source>
</evidence>